<evidence type="ECO:0000313" key="5">
    <source>
        <dbReference type="EMBL" id="KAK1799626.1"/>
    </source>
</evidence>
<dbReference type="PANTHER" id="PTHR21740:SF3">
    <property type="entry name" value="NCK-ASSOCIATED PROTEIN 5-LIKE"/>
    <property type="match status" value="1"/>
</dbReference>
<dbReference type="GO" id="GO:0007019">
    <property type="term" value="P:microtubule depolymerization"/>
    <property type="evidence" value="ECO:0007669"/>
    <property type="project" value="TreeGrafter"/>
</dbReference>
<sequence length="468" mass="53605">MPRVPPVGKLLPLPTPHRPWSHLAVDFVTDLPVSEGNTVILSVVDWFSKMVQFIVLVALPTVLEMAELLFRQIFRQFGLPVDIDLDRSPQFTSRVWRELLAEHHEETQQNLRRAIVAYKRKADRRRGETPQYEIEQKVWVSTKDGRAGTTGKLEARYEGPYSITGRVNEVTYRVGLTGSSQASWAFHISLLNPVRELPLAEEGGSSGTPETEEGLVYRVRTLLDSCRRGRGLQYLVDWEGYGPEERCWVPASQILDPDLIASFHRLHLLRPAPSRWGRPWARGRLGSLGGRGGSVTVMMSEPRECNETFETEEGDGEPFLEEEEEEEDETESSKELLERIRELESATLATTEEDHQKGTSKLYNFNSVQTNFFLKNQSKEKKKQRNKAYEREAENSALALASEHQREAYERCLDEVANHVVQALLNQKDLREECINLKKRVFDLERQNRTLTELFTQKLQASPSTSQQ</sequence>
<dbReference type="GO" id="GO:0005634">
    <property type="term" value="C:nucleus"/>
    <property type="evidence" value="ECO:0007669"/>
    <property type="project" value="UniProtKB-SubCell"/>
</dbReference>
<evidence type="ECO:0000313" key="6">
    <source>
        <dbReference type="Proteomes" id="UP001239994"/>
    </source>
</evidence>
<dbReference type="Gene3D" id="2.40.50.40">
    <property type="match status" value="1"/>
</dbReference>
<feature type="domain" description="Integrase catalytic" evidence="4">
    <location>
        <begin position="15"/>
        <end position="103"/>
    </location>
</feature>
<dbReference type="InterPro" id="IPR001584">
    <property type="entry name" value="Integrase_cat-core"/>
</dbReference>
<feature type="domain" description="Chromo" evidence="3">
    <location>
        <begin position="217"/>
        <end position="275"/>
    </location>
</feature>
<feature type="non-terminal residue" evidence="5">
    <location>
        <position position="468"/>
    </location>
</feature>
<dbReference type="InterPro" id="IPR056924">
    <property type="entry name" value="SH3_Tf2-1"/>
</dbReference>
<dbReference type="Pfam" id="PF24626">
    <property type="entry name" value="SH3_Tf2-1"/>
    <property type="match status" value="1"/>
</dbReference>
<comment type="subcellular location">
    <subcellularLocation>
        <location evidence="1">Nucleus</location>
    </subcellularLocation>
</comment>
<dbReference type="PROSITE" id="PS50994">
    <property type="entry name" value="INTEGRASE"/>
    <property type="match status" value="1"/>
</dbReference>
<dbReference type="AlphaFoldDB" id="A0AAD8ZI69"/>
<dbReference type="InterPro" id="IPR016197">
    <property type="entry name" value="Chromo-like_dom_sf"/>
</dbReference>
<evidence type="ECO:0008006" key="7">
    <source>
        <dbReference type="Google" id="ProtNLM"/>
    </source>
</evidence>
<comment type="caution">
    <text evidence="5">The sequence shown here is derived from an EMBL/GenBank/DDBJ whole genome shotgun (WGS) entry which is preliminary data.</text>
</comment>
<feature type="region of interest" description="Disordered" evidence="2">
    <location>
        <begin position="306"/>
        <end position="334"/>
    </location>
</feature>
<dbReference type="PANTHER" id="PTHR21740">
    <property type="entry name" value="NCK-ASSOCIATED PROTEIN 5"/>
    <property type="match status" value="1"/>
</dbReference>
<dbReference type="GO" id="GO:0003676">
    <property type="term" value="F:nucleic acid binding"/>
    <property type="evidence" value="ECO:0007669"/>
    <property type="project" value="InterPro"/>
</dbReference>
<keyword evidence="6" id="KW-1185">Reference proteome</keyword>
<dbReference type="EMBL" id="JAROKS010000011">
    <property type="protein sequence ID" value="KAK1799626.1"/>
    <property type="molecule type" value="Genomic_DNA"/>
</dbReference>
<accession>A0AAD8ZI69</accession>
<dbReference type="InterPro" id="IPR026163">
    <property type="entry name" value="Nckap5l"/>
</dbReference>
<evidence type="ECO:0000259" key="3">
    <source>
        <dbReference type="PROSITE" id="PS50013"/>
    </source>
</evidence>
<feature type="compositionally biased region" description="Acidic residues" evidence="2">
    <location>
        <begin position="307"/>
        <end position="330"/>
    </location>
</feature>
<organism evidence="5 6">
    <name type="scientific">Electrophorus voltai</name>
    <dbReference type="NCBI Taxonomy" id="2609070"/>
    <lineage>
        <taxon>Eukaryota</taxon>
        <taxon>Metazoa</taxon>
        <taxon>Chordata</taxon>
        <taxon>Craniata</taxon>
        <taxon>Vertebrata</taxon>
        <taxon>Euteleostomi</taxon>
        <taxon>Actinopterygii</taxon>
        <taxon>Neopterygii</taxon>
        <taxon>Teleostei</taxon>
        <taxon>Ostariophysi</taxon>
        <taxon>Gymnotiformes</taxon>
        <taxon>Gymnotoidei</taxon>
        <taxon>Gymnotidae</taxon>
        <taxon>Electrophorus</taxon>
    </lineage>
</organism>
<dbReference type="GO" id="GO:0001578">
    <property type="term" value="P:microtubule bundle formation"/>
    <property type="evidence" value="ECO:0007669"/>
    <property type="project" value="TreeGrafter"/>
</dbReference>
<evidence type="ECO:0000256" key="1">
    <source>
        <dbReference type="ARBA" id="ARBA00004123"/>
    </source>
</evidence>
<dbReference type="InterPro" id="IPR000953">
    <property type="entry name" value="Chromo/chromo_shadow_dom"/>
</dbReference>
<evidence type="ECO:0000259" key="4">
    <source>
        <dbReference type="PROSITE" id="PS50994"/>
    </source>
</evidence>
<dbReference type="SMART" id="SM00298">
    <property type="entry name" value="CHROMO"/>
    <property type="match status" value="1"/>
</dbReference>
<dbReference type="GO" id="GO:0015074">
    <property type="term" value="P:DNA integration"/>
    <property type="evidence" value="ECO:0007669"/>
    <property type="project" value="InterPro"/>
</dbReference>
<dbReference type="Pfam" id="PF00385">
    <property type="entry name" value="Chromo"/>
    <property type="match status" value="1"/>
</dbReference>
<gene>
    <name evidence="5" type="ORF">P4O66_006085</name>
</gene>
<dbReference type="GO" id="GO:0035371">
    <property type="term" value="C:microtubule plus-end"/>
    <property type="evidence" value="ECO:0007669"/>
    <property type="project" value="TreeGrafter"/>
</dbReference>
<dbReference type="InterPro" id="IPR036397">
    <property type="entry name" value="RNaseH_sf"/>
</dbReference>
<dbReference type="Proteomes" id="UP001239994">
    <property type="component" value="Unassembled WGS sequence"/>
</dbReference>
<dbReference type="InterPro" id="IPR023780">
    <property type="entry name" value="Chromo_domain"/>
</dbReference>
<dbReference type="SUPFAM" id="SSF54160">
    <property type="entry name" value="Chromo domain-like"/>
    <property type="match status" value="1"/>
</dbReference>
<dbReference type="PROSITE" id="PS50013">
    <property type="entry name" value="CHROMO_2"/>
    <property type="match status" value="1"/>
</dbReference>
<dbReference type="SUPFAM" id="SSF53098">
    <property type="entry name" value="Ribonuclease H-like"/>
    <property type="match status" value="1"/>
</dbReference>
<evidence type="ECO:0000256" key="2">
    <source>
        <dbReference type="SAM" id="MobiDB-lite"/>
    </source>
</evidence>
<proteinExistence type="predicted"/>
<name>A0AAD8ZI69_9TELE</name>
<reference evidence="5" key="1">
    <citation type="submission" date="2023-03" db="EMBL/GenBank/DDBJ databases">
        <title>Electrophorus voltai genome.</title>
        <authorList>
            <person name="Bian C."/>
        </authorList>
    </citation>
    <scope>NUCLEOTIDE SEQUENCE</scope>
    <source>
        <strain evidence="5">CB-2022</strain>
        <tissue evidence="5">Muscle</tissue>
    </source>
</reference>
<protein>
    <recommendedName>
        <fullName evidence="7">Chromo domain-containing protein</fullName>
    </recommendedName>
</protein>
<dbReference type="Gene3D" id="3.30.420.10">
    <property type="entry name" value="Ribonuclease H-like superfamily/Ribonuclease H"/>
    <property type="match status" value="1"/>
</dbReference>
<dbReference type="InterPro" id="IPR012337">
    <property type="entry name" value="RNaseH-like_sf"/>
</dbReference>